<name>A0A6P2BLD3_9ACTN</name>
<evidence type="ECO:0000313" key="1">
    <source>
        <dbReference type="EMBL" id="TVY99687.1"/>
    </source>
</evidence>
<organism evidence="1 2">
    <name type="scientific">Trebonia kvetii</name>
    <dbReference type="NCBI Taxonomy" id="2480626"/>
    <lineage>
        <taxon>Bacteria</taxon>
        <taxon>Bacillati</taxon>
        <taxon>Actinomycetota</taxon>
        <taxon>Actinomycetes</taxon>
        <taxon>Streptosporangiales</taxon>
        <taxon>Treboniaceae</taxon>
        <taxon>Trebonia</taxon>
    </lineage>
</organism>
<comment type="caution">
    <text evidence="1">The sequence shown here is derived from an EMBL/GenBank/DDBJ whole genome shotgun (WGS) entry which is preliminary data.</text>
</comment>
<dbReference type="Proteomes" id="UP000460272">
    <property type="component" value="Unassembled WGS sequence"/>
</dbReference>
<dbReference type="RefSeq" id="WP_145862172.1">
    <property type="nucleotide sequence ID" value="NZ_RPFW01000012.1"/>
</dbReference>
<proteinExistence type="predicted"/>
<accession>A0A6P2BLD3</accession>
<keyword evidence="2" id="KW-1185">Reference proteome</keyword>
<gene>
    <name evidence="1" type="ORF">EAS64_41280</name>
</gene>
<evidence type="ECO:0000313" key="2">
    <source>
        <dbReference type="Proteomes" id="UP000460272"/>
    </source>
</evidence>
<dbReference type="EMBL" id="RPFW01000012">
    <property type="protein sequence ID" value="TVY99687.1"/>
    <property type="molecule type" value="Genomic_DNA"/>
</dbReference>
<dbReference type="AlphaFoldDB" id="A0A6P2BLD3"/>
<reference evidence="1 2" key="1">
    <citation type="submission" date="2018-11" db="EMBL/GenBank/DDBJ databases">
        <title>Trebonia kvetii gen.nov., sp.nov., a novel acidophilic actinobacterium, and proposal of the new actinobacterial family Treboniaceae fam. nov.</title>
        <authorList>
            <person name="Rapoport D."/>
            <person name="Sagova-Mareckova M."/>
            <person name="Sedlacek I."/>
            <person name="Provaznik J."/>
            <person name="Kralova S."/>
            <person name="Pavlinic D."/>
            <person name="Benes V."/>
            <person name="Kopecky J."/>
        </authorList>
    </citation>
    <scope>NUCLEOTIDE SEQUENCE [LARGE SCALE GENOMIC DNA]</scope>
    <source>
        <strain evidence="1 2">15Tr583</strain>
    </source>
</reference>
<sequence length="199" mass="20998">MLTLPPSRSATAQHLRQAASILAGRIRGESGASRQWIQRVPGKTIDAQLGPAVLYCTLTRTVLCCPEEQIAESAALGISALSAYFEYRHDGMVLAVNRVPCDDLPVVLHPAAIVAHAAGAALRAQVYVCASLVSRPLAAAIERLGTAWLAYAGSAGVVAASRPAVSCRRRKARGPAGACDPLPRLARAPRWTQRPGYLA</sequence>
<protein>
    <submittedName>
        <fullName evidence="1">Uncharacterized protein</fullName>
    </submittedName>
</protein>